<accession>A0A8K1C8F9</accession>
<dbReference type="EMBL" id="SPLM01000111">
    <property type="protein sequence ID" value="TMW58596.1"/>
    <property type="molecule type" value="Genomic_DNA"/>
</dbReference>
<feature type="repeat" description="ANK" evidence="3">
    <location>
        <begin position="68"/>
        <end position="100"/>
    </location>
</feature>
<dbReference type="Gene3D" id="1.25.40.20">
    <property type="entry name" value="Ankyrin repeat-containing domain"/>
    <property type="match status" value="3"/>
</dbReference>
<dbReference type="Pfam" id="PF12796">
    <property type="entry name" value="Ank_2"/>
    <property type="match status" value="1"/>
</dbReference>
<name>A0A8K1C8F9_PYTOL</name>
<dbReference type="OrthoDB" id="539213at2759"/>
<keyword evidence="2 3" id="KW-0040">ANK repeat</keyword>
<evidence type="ECO:0008006" key="7">
    <source>
        <dbReference type="Google" id="ProtNLM"/>
    </source>
</evidence>
<feature type="region of interest" description="Disordered" evidence="4">
    <location>
        <begin position="976"/>
        <end position="1000"/>
    </location>
</feature>
<dbReference type="SMART" id="SM00174">
    <property type="entry name" value="RHO"/>
    <property type="match status" value="1"/>
</dbReference>
<dbReference type="Pfam" id="PF00023">
    <property type="entry name" value="Ank"/>
    <property type="match status" value="2"/>
</dbReference>
<dbReference type="PANTHER" id="PTHR24198:SF165">
    <property type="entry name" value="ANKYRIN REPEAT-CONTAINING PROTEIN-RELATED"/>
    <property type="match status" value="1"/>
</dbReference>
<dbReference type="SUPFAM" id="SSF52540">
    <property type="entry name" value="P-loop containing nucleoside triphosphate hydrolases"/>
    <property type="match status" value="1"/>
</dbReference>
<dbReference type="Gene3D" id="3.40.50.300">
    <property type="entry name" value="P-loop containing nucleotide triphosphate hydrolases"/>
    <property type="match status" value="1"/>
</dbReference>
<keyword evidence="1" id="KW-0677">Repeat</keyword>
<feature type="repeat" description="ANK" evidence="3">
    <location>
        <begin position="134"/>
        <end position="166"/>
    </location>
</feature>
<dbReference type="PROSITE" id="PS50297">
    <property type="entry name" value="ANK_REP_REGION"/>
    <property type="match status" value="5"/>
</dbReference>
<dbReference type="Pfam" id="PF08477">
    <property type="entry name" value="Roc"/>
    <property type="match status" value="1"/>
</dbReference>
<dbReference type="InterPro" id="IPR002110">
    <property type="entry name" value="Ankyrin_rpt"/>
</dbReference>
<reference evidence="5" key="1">
    <citation type="submission" date="2019-03" db="EMBL/GenBank/DDBJ databases">
        <title>Long read genome sequence of the mycoparasitic Pythium oligandrum ATCC 38472 isolated from sugarbeet rhizosphere.</title>
        <authorList>
            <person name="Gaulin E."/>
        </authorList>
    </citation>
    <scope>NUCLEOTIDE SEQUENCE</scope>
    <source>
        <strain evidence="5">ATCC 38472_TT</strain>
    </source>
</reference>
<organism evidence="5 6">
    <name type="scientific">Pythium oligandrum</name>
    <name type="common">Mycoparasitic fungus</name>
    <dbReference type="NCBI Taxonomy" id="41045"/>
    <lineage>
        <taxon>Eukaryota</taxon>
        <taxon>Sar</taxon>
        <taxon>Stramenopiles</taxon>
        <taxon>Oomycota</taxon>
        <taxon>Peronosporomycetes</taxon>
        <taxon>Pythiales</taxon>
        <taxon>Pythiaceae</taxon>
        <taxon>Pythium</taxon>
    </lineage>
</organism>
<proteinExistence type="predicted"/>
<dbReference type="InterPro" id="IPR001806">
    <property type="entry name" value="Small_GTPase"/>
</dbReference>
<dbReference type="InterPro" id="IPR027417">
    <property type="entry name" value="P-loop_NTPase"/>
</dbReference>
<dbReference type="InterPro" id="IPR035892">
    <property type="entry name" value="C2_domain_sf"/>
</dbReference>
<evidence type="ECO:0000256" key="4">
    <source>
        <dbReference type="SAM" id="MobiDB-lite"/>
    </source>
</evidence>
<dbReference type="Proteomes" id="UP000794436">
    <property type="component" value="Unassembled WGS sequence"/>
</dbReference>
<protein>
    <recommendedName>
        <fullName evidence="7">Non-specific serine/threonine protein kinase</fullName>
    </recommendedName>
</protein>
<sequence length="1158" mass="131293">MKPLHDAVQSRQLEAVRAVLSANTVDVDARDEFLGLVPLHLAAQNNDVEAANLLLNHGAAVDATTSMDVRTSLHLAAERNNTEVMTVLINHGAAIDAASQDGNTPLHVAAMYDRFAAVTALVNRNASIQAVDEDGFTPLHYAARSKRQNVALLLLRRGVAVNPTTKRGQTPLHEAAACGQVDNARVLVEYGAELNRRDEDKFTPLMCLLQAKLTPRQVEEDLELARFLVDAGSEWTPEDEEKTLSSARDIEVTKRLVAAIQGWKQQQEKGARPLLSLPIEIYNGGDQAIRAYFDATESDAGANIPALLTKEVYRRKLCVIGSSGCGKTRFHLRLTNQVTTQKGNKGPTTGVALSSWQFQDKGRQYDVAVWDFAGREEYQAVHPLFYSKQALYVVCVDLKSYSDALDDVGVVTAGAKHPAMDAFVETNVYRWIEEVCTRLPGSLFLLVGVKADLIEHSHERLHFIQGDLHARLRRKERHVMKELIQIASTLKTNLKESDSNISLRQKLLQVEKLQHERPRFLSEKLLSMSSTTLRGLEDVQEMVQRCIVESEKTILLPKTYNRVREFIQAYLQGESEGLSLASRVRRAFVPLDDLRLMIDRELPDISSLGLPAILCVLHELGELLWFDNAGEALGSIVFLDPSLLINFLRQVINPAFVDELSFPAAQHLRNLYDFVRKEARMKHTLLTELPIWKEISDDVVILQLKQLLFQFHLASPFGRRGMQLDSDLLIPTYWGKRGRKRTGSTFLDANSGEFKVRVVWEYKFHRHLPSNLFEKLAVQSYSSQFSHDRVWIGDAFETRVRGHYAACIRKKRSENTENGFEWSGLEFEIHAATQDLAWLQLMWYCMNMERLLDEYPGVWVNRYAITAEEERFEVDNLLLEIQEAEGGEYASLLLPPCMEWYKNRVWKHGYDWKPRGSTKDIPITDSDIPETEMETRFRMLHGSKLEEMFETRQVNSGSGKIVEARRSSLFDRLVFEPEGEDDAPRSPSSPSSPSLILHSPRTSVESSVAMRIVGVQNLRRVRYMGHQSPYCKWRVVDSDGNDVATGQTSKHNGGDGSQPQWGTQTFIWSELAQLRHCDIHFHVKTERGWRLSEEIAIGSMAVPELAEVPSLRRKWQRFSVPLRSKKGVDAGILTFQVRLVSFEEEDVMIPDRTSVKPY</sequence>
<gene>
    <name evidence="5" type="ORF">Poli38472_010155</name>
</gene>
<dbReference type="GO" id="GO:0003924">
    <property type="term" value="F:GTPase activity"/>
    <property type="evidence" value="ECO:0007669"/>
    <property type="project" value="InterPro"/>
</dbReference>
<evidence type="ECO:0000313" key="6">
    <source>
        <dbReference type="Proteomes" id="UP000794436"/>
    </source>
</evidence>
<dbReference type="SUPFAM" id="SSF49562">
    <property type="entry name" value="C2 domain (Calcium/lipid-binding domain, CaLB)"/>
    <property type="match status" value="1"/>
</dbReference>
<feature type="repeat" description="ANK" evidence="3">
    <location>
        <begin position="167"/>
        <end position="199"/>
    </location>
</feature>
<dbReference type="InterPro" id="IPR036770">
    <property type="entry name" value="Ankyrin_rpt-contain_sf"/>
</dbReference>
<evidence type="ECO:0000313" key="5">
    <source>
        <dbReference type="EMBL" id="TMW58596.1"/>
    </source>
</evidence>
<dbReference type="PRINTS" id="PR00449">
    <property type="entry name" value="RASTRNSFRMNG"/>
</dbReference>
<evidence type="ECO:0000256" key="2">
    <source>
        <dbReference type="ARBA" id="ARBA00023043"/>
    </source>
</evidence>
<keyword evidence="6" id="KW-1185">Reference proteome</keyword>
<comment type="caution">
    <text evidence="5">The sequence shown here is derived from an EMBL/GenBank/DDBJ whole genome shotgun (WGS) entry which is preliminary data.</text>
</comment>
<feature type="repeat" description="ANK" evidence="3">
    <location>
        <begin position="101"/>
        <end position="133"/>
    </location>
</feature>
<dbReference type="GO" id="GO:0005737">
    <property type="term" value="C:cytoplasm"/>
    <property type="evidence" value="ECO:0007669"/>
    <property type="project" value="TreeGrafter"/>
</dbReference>
<feature type="repeat" description="ANK" evidence="3">
    <location>
        <begin position="34"/>
        <end position="66"/>
    </location>
</feature>
<dbReference type="SUPFAM" id="SSF48403">
    <property type="entry name" value="Ankyrin repeat"/>
    <property type="match status" value="1"/>
</dbReference>
<dbReference type="GO" id="GO:0005525">
    <property type="term" value="F:GTP binding"/>
    <property type="evidence" value="ECO:0007669"/>
    <property type="project" value="InterPro"/>
</dbReference>
<dbReference type="PANTHER" id="PTHR24198">
    <property type="entry name" value="ANKYRIN REPEAT AND PROTEIN KINASE DOMAIN-CONTAINING PROTEIN"/>
    <property type="match status" value="1"/>
</dbReference>
<dbReference type="SMART" id="SM00248">
    <property type="entry name" value="ANK"/>
    <property type="match status" value="7"/>
</dbReference>
<dbReference type="AlphaFoldDB" id="A0A8K1C8F9"/>
<dbReference type="PROSITE" id="PS50088">
    <property type="entry name" value="ANK_REPEAT"/>
    <property type="match status" value="5"/>
</dbReference>
<evidence type="ECO:0000256" key="3">
    <source>
        <dbReference type="PROSITE-ProRule" id="PRU00023"/>
    </source>
</evidence>
<evidence type="ECO:0000256" key="1">
    <source>
        <dbReference type="ARBA" id="ARBA00022737"/>
    </source>
</evidence>